<accession>A0ABU2JMA3</accession>
<feature type="compositionally biased region" description="Pro residues" evidence="6">
    <location>
        <begin position="350"/>
        <end position="365"/>
    </location>
</feature>
<evidence type="ECO:0000256" key="6">
    <source>
        <dbReference type="SAM" id="MobiDB-lite"/>
    </source>
</evidence>
<dbReference type="SMART" id="SM00564">
    <property type="entry name" value="PQQ"/>
    <property type="match status" value="7"/>
</dbReference>
<dbReference type="EMBL" id="JAVREO010000003">
    <property type="protein sequence ID" value="MDT0265858.1"/>
    <property type="molecule type" value="Genomic_DNA"/>
</dbReference>
<dbReference type="SUPFAM" id="SSF56112">
    <property type="entry name" value="Protein kinase-like (PK-like)"/>
    <property type="match status" value="1"/>
</dbReference>
<dbReference type="SMART" id="SM00220">
    <property type="entry name" value="S_TKc"/>
    <property type="match status" value="1"/>
</dbReference>
<dbReference type="CDD" id="cd14014">
    <property type="entry name" value="STKc_PknB_like"/>
    <property type="match status" value="1"/>
</dbReference>
<feature type="region of interest" description="Disordered" evidence="6">
    <location>
        <begin position="298"/>
        <end position="371"/>
    </location>
</feature>
<dbReference type="InterPro" id="IPR017441">
    <property type="entry name" value="Protein_kinase_ATP_BS"/>
</dbReference>
<protein>
    <submittedName>
        <fullName evidence="8">Serine/threonine-protein kinase</fullName>
    </submittedName>
</protein>
<feature type="binding site" evidence="5">
    <location>
        <position position="44"/>
    </location>
    <ligand>
        <name>ATP</name>
        <dbReference type="ChEBI" id="CHEBI:30616"/>
    </ligand>
</feature>
<dbReference type="SUPFAM" id="SSF50998">
    <property type="entry name" value="Quinoprotein alcohol dehydrogenase-like"/>
    <property type="match status" value="2"/>
</dbReference>
<feature type="domain" description="Protein kinase" evidence="7">
    <location>
        <begin position="16"/>
        <end position="269"/>
    </location>
</feature>
<dbReference type="GO" id="GO:0016301">
    <property type="term" value="F:kinase activity"/>
    <property type="evidence" value="ECO:0007669"/>
    <property type="project" value="UniProtKB-KW"/>
</dbReference>
<name>A0ABU2JMA3_9ACTN</name>
<keyword evidence="9" id="KW-1185">Reference proteome</keyword>
<dbReference type="PANTHER" id="PTHR43289:SF34">
    <property type="entry name" value="SERINE_THREONINE-PROTEIN KINASE YBDM-RELATED"/>
    <property type="match status" value="1"/>
</dbReference>
<evidence type="ECO:0000256" key="5">
    <source>
        <dbReference type="PROSITE-ProRule" id="PRU10141"/>
    </source>
</evidence>
<dbReference type="InterPro" id="IPR000719">
    <property type="entry name" value="Prot_kinase_dom"/>
</dbReference>
<dbReference type="Gene3D" id="1.10.510.10">
    <property type="entry name" value="Transferase(Phosphotransferase) domain 1"/>
    <property type="match status" value="1"/>
</dbReference>
<organism evidence="8 9">
    <name type="scientific">Streptomyces chisholmiae</name>
    <dbReference type="NCBI Taxonomy" id="3075540"/>
    <lineage>
        <taxon>Bacteria</taxon>
        <taxon>Bacillati</taxon>
        <taxon>Actinomycetota</taxon>
        <taxon>Actinomycetes</taxon>
        <taxon>Kitasatosporales</taxon>
        <taxon>Streptomycetaceae</taxon>
        <taxon>Streptomyces</taxon>
    </lineage>
</organism>
<dbReference type="Gene3D" id="2.130.10.10">
    <property type="entry name" value="YVTN repeat-like/Quinoprotein amine dehydrogenase"/>
    <property type="match status" value="2"/>
</dbReference>
<evidence type="ECO:0000256" key="4">
    <source>
        <dbReference type="ARBA" id="ARBA00022840"/>
    </source>
</evidence>
<dbReference type="Gene3D" id="3.30.200.20">
    <property type="entry name" value="Phosphorylase Kinase, domain 1"/>
    <property type="match status" value="1"/>
</dbReference>
<keyword evidence="2 5" id="KW-0547">Nucleotide-binding</keyword>
<reference evidence="9" key="1">
    <citation type="submission" date="2023-07" db="EMBL/GenBank/DDBJ databases">
        <title>30 novel species of actinomycetes from the DSMZ collection.</title>
        <authorList>
            <person name="Nouioui I."/>
        </authorList>
    </citation>
    <scope>NUCLEOTIDE SEQUENCE [LARGE SCALE GENOMIC DNA]</scope>
    <source>
        <strain evidence="9">DSM 44915</strain>
    </source>
</reference>
<proteinExistence type="predicted"/>
<sequence>MFTELEAGDPRQVGRYRLLARLGAGGMGQVFLARSPGGRELAVKVVRAELAEDAGFRERFASEVTAARRVTGIFTASVVDADPAGSPAWLATEYVPGMSLGQAIAGLGPWPEPAVLALGAGLVEALEAIHGAGVVHRDLKPSNVLLAPDGPRVIDFGISVTDELGGLTRTGVAVGTPGFMAPEQLRTGERAGPASDVFALGGVLAFAATGAGPFGTGAAHILYYRTVHEEPELGQLAPVLRSLVARCLAKEPADRPSPAALLAELSEALRAEEWAAPGSRAGYGWLPPAVAAALRERRPADGGPVPTAGGGAGEVVTAGAGSPGGGGVGAHPPTAVEPPRSPAPGALGATPPPPPSPPQPTPPAAAPARSRRQLLAAAAALGTAGVAFTGWRLIGGGGDQAPGGSGGGHLAPRVGSGTERWSVTDFVAMDTATVADGVLYQYATHGLTEGTTGLYALNTTDGTTRWFFPSEARVRRPAVADGTVYLTARDDALYALDAADGQRRWRFTDDQAPATGPAVAGDTVYVGGGLGRLHAVDAASGERRWSYRYPWEDGSVPAPPPVIADGTVYLGADDGTLHAVDAATGRERWTHLAESGYRVFSPAAVAGDTVYFSCGNGQVYAVGTVSGERRWAYPAGEGQPSGPVVADGTVYVHDFSDQLHAVDAASGERRWGYPLGTSVYLDPAVGEGTVCLATLENTLHALDAETGRERWTFTAVADSESVTEPVIADGTVYYTVRDVYRMEHFVLHAVAL</sequence>
<dbReference type="InterPro" id="IPR011009">
    <property type="entry name" value="Kinase-like_dom_sf"/>
</dbReference>
<dbReference type="Proteomes" id="UP001183410">
    <property type="component" value="Unassembled WGS sequence"/>
</dbReference>
<dbReference type="InterPro" id="IPR011047">
    <property type="entry name" value="Quinoprotein_ADH-like_sf"/>
</dbReference>
<evidence type="ECO:0000259" key="7">
    <source>
        <dbReference type="PROSITE" id="PS50011"/>
    </source>
</evidence>
<dbReference type="InterPro" id="IPR008271">
    <property type="entry name" value="Ser/Thr_kinase_AS"/>
</dbReference>
<keyword evidence="4 5" id="KW-0067">ATP-binding</keyword>
<dbReference type="Pfam" id="PF00069">
    <property type="entry name" value="Pkinase"/>
    <property type="match status" value="1"/>
</dbReference>
<dbReference type="Gene3D" id="2.40.128.630">
    <property type="match status" value="1"/>
</dbReference>
<evidence type="ECO:0000256" key="3">
    <source>
        <dbReference type="ARBA" id="ARBA00022777"/>
    </source>
</evidence>
<gene>
    <name evidence="8" type="ORF">RM844_06090</name>
</gene>
<evidence type="ECO:0000256" key="1">
    <source>
        <dbReference type="ARBA" id="ARBA00022679"/>
    </source>
</evidence>
<evidence type="ECO:0000313" key="9">
    <source>
        <dbReference type="Proteomes" id="UP001183410"/>
    </source>
</evidence>
<dbReference type="RefSeq" id="WP_311665631.1">
    <property type="nucleotide sequence ID" value="NZ_JAVREO010000003.1"/>
</dbReference>
<comment type="caution">
    <text evidence="8">The sequence shown here is derived from an EMBL/GenBank/DDBJ whole genome shotgun (WGS) entry which is preliminary data.</text>
</comment>
<dbReference type="InterPro" id="IPR018391">
    <property type="entry name" value="PQQ_b-propeller_rpt"/>
</dbReference>
<dbReference type="PROSITE" id="PS00107">
    <property type="entry name" value="PROTEIN_KINASE_ATP"/>
    <property type="match status" value="1"/>
</dbReference>
<keyword evidence="3 8" id="KW-0418">Kinase</keyword>
<dbReference type="InterPro" id="IPR015943">
    <property type="entry name" value="WD40/YVTN_repeat-like_dom_sf"/>
</dbReference>
<dbReference type="PROSITE" id="PS50011">
    <property type="entry name" value="PROTEIN_KINASE_DOM"/>
    <property type="match status" value="1"/>
</dbReference>
<dbReference type="Pfam" id="PF13360">
    <property type="entry name" value="PQQ_2"/>
    <property type="match status" value="1"/>
</dbReference>
<evidence type="ECO:0000256" key="2">
    <source>
        <dbReference type="ARBA" id="ARBA00022741"/>
    </source>
</evidence>
<dbReference type="InterPro" id="IPR002372">
    <property type="entry name" value="PQQ_rpt_dom"/>
</dbReference>
<keyword evidence="1" id="KW-0808">Transferase</keyword>
<dbReference type="PANTHER" id="PTHR43289">
    <property type="entry name" value="MITOGEN-ACTIVATED PROTEIN KINASE KINASE KINASE 20-RELATED"/>
    <property type="match status" value="1"/>
</dbReference>
<evidence type="ECO:0000313" key="8">
    <source>
        <dbReference type="EMBL" id="MDT0265858.1"/>
    </source>
</evidence>
<dbReference type="PROSITE" id="PS00108">
    <property type="entry name" value="PROTEIN_KINASE_ST"/>
    <property type="match status" value="1"/>
</dbReference>